<evidence type="ECO:0000256" key="8">
    <source>
        <dbReference type="SAM" id="MobiDB-lite"/>
    </source>
</evidence>
<evidence type="ECO:0000313" key="10">
    <source>
        <dbReference type="Proteomes" id="UP001161757"/>
    </source>
</evidence>
<evidence type="ECO:0000313" key="9">
    <source>
        <dbReference type="EMBL" id="KAJ8992240.1"/>
    </source>
</evidence>
<dbReference type="Proteomes" id="UP001161757">
    <property type="component" value="Unassembled WGS sequence"/>
</dbReference>
<proteinExistence type="inferred from homology"/>
<keyword evidence="3" id="KW-0809">Transit peptide</keyword>
<feature type="compositionally biased region" description="Basic residues" evidence="8">
    <location>
        <begin position="66"/>
        <end position="80"/>
    </location>
</feature>
<accession>A0AAN6EV61</accession>
<keyword evidence="5" id="KW-0496">Mitochondrion</keyword>
<dbReference type="PANTHER" id="PTHR12810:SF0">
    <property type="entry name" value="SMALL RIBOSOMAL SUBUNIT PROTEIN MS29"/>
    <property type="match status" value="1"/>
</dbReference>
<protein>
    <recommendedName>
        <fullName evidence="7">Small ribosomal subunit protein mS29</fullName>
    </recommendedName>
</protein>
<comment type="subcellular location">
    <subcellularLocation>
        <location evidence="1">Mitochondrion</location>
    </subcellularLocation>
</comment>
<keyword evidence="6" id="KW-0687">Ribonucleoprotein</keyword>
<name>A0AAN6EV61_EXODE</name>
<dbReference type="InterPro" id="IPR019368">
    <property type="entry name" value="Ribosomal_mS29"/>
</dbReference>
<dbReference type="GO" id="GO:0005763">
    <property type="term" value="C:mitochondrial small ribosomal subunit"/>
    <property type="evidence" value="ECO:0007669"/>
    <property type="project" value="TreeGrafter"/>
</dbReference>
<comment type="caution">
    <text evidence="9">The sequence shown here is derived from an EMBL/GenBank/DDBJ whole genome shotgun (WGS) entry which is preliminary data.</text>
</comment>
<comment type="similarity">
    <text evidence="2">Belongs to the mitochondrion-specific ribosomal protein mS29 family.</text>
</comment>
<dbReference type="EMBL" id="JAJGCB010000006">
    <property type="protein sequence ID" value="KAJ8992240.1"/>
    <property type="molecule type" value="Genomic_DNA"/>
</dbReference>
<reference evidence="9" key="1">
    <citation type="submission" date="2023-01" db="EMBL/GenBank/DDBJ databases">
        <title>Exophiala dermititidis isolated from Cystic Fibrosis Patient.</title>
        <authorList>
            <person name="Kurbessoian T."/>
            <person name="Crocker A."/>
            <person name="Murante D."/>
            <person name="Hogan D.A."/>
            <person name="Stajich J.E."/>
        </authorList>
    </citation>
    <scope>NUCLEOTIDE SEQUENCE</scope>
    <source>
        <strain evidence="9">Ex8</strain>
    </source>
</reference>
<dbReference type="Pfam" id="PF10236">
    <property type="entry name" value="DAP3"/>
    <property type="match status" value="1"/>
</dbReference>
<evidence type="ECO:0000256" key="5">
    <source>
        <dbReference type="ARBA" id="ARBA00023128"/>
    </source>
</evidence>
<organism evidence="9 10">
    <name type="scientific">Exophiala dermatitidis</name>
    <name type="common">Black yeast-like fungus</name>
    <name type="synonym">Wangiella dermatitidis</name>
    <dbReference type="NCBI Taxonomy" id="5970"/>
    <lineage>
        <taxon>Eukaryota</taxon>
        <taxon>Fungi</taxon>
        <taxon>Dikarya</taxon>
        <taxon>Ascomycota</taxon>
        <taxon>Pezizomycotina</taxon>
        <taxon>Eurotiomycetes</taxon>
        <taxon>Chaetothyriomycetidae</taxon>
        <taxon>Chaetothyriales</taxon>
        <taxon>Herpotrichiellaceae</taxon>
        <taxon>Exophiala</taxon>
    </lineage>
</organism>
<dbReference type="GO" id="GO:0003735">
    <property type="term" value="F:structural constituent of ribosome"/>
    <property type="evidence" value="ECO:0007669"/>
    <property type="project" value="TreeGrafter"/>
</dbReference>
<evidence type="ECO:0000256" key="3">
    <source>
        <dbReference type="ARBA" id="ARBA00022946"/>
    </source>
</evidence>
<evidence type="ECO:0000256" key="6">
    <source>
        <dbReference type="ARBA" id="ARBA00023274"/>
    </source>
</evidence>
<dbReference type="PANTHER" id="PTHR12810">
    <property type="entry name" value="MITOCHONDRIAL 28S RIBOSOMAL PROTEIN S29"/>
    <property type="match status" value="1"/>
</dbReference>
<evidence type="ECO:0000256" key="7">
    <source>
        <dbReference type="ARBA" id="ARBA00035140"/>
    </source>
</evidence>
<sequence length="492" mass="54419">MSLSICADCLSRLRISGQSKSMGTATTLIASVTLPRAPASSFHSSSPVAANNAILKAKKSREVAKHRSSQSARMKKKTRDRPKPPAIGERRAQRHRIVLSNTNAFEIVGMENWSKENMADEENVGHVLGLDGALLDKLRDCQAFKTTQNWSLFRRPATLVRTETIKLGRDIEALNAEKKTVRHLVVGEKASGKSILGLQAMSMAFMNDWLVLNVPQAQAFVNNTSSYAPLKQEDNDTKEQLYIQPHLTQALLTRALNSNEALLKSLKFNHEFPKHLPLKQGTATLKDLVQLGASDHTFAWPAWQVFWREISAPGAKARPPVLLAVDDIDHWMGPSKYRSAEFEIIHAHQLTLVRQFLGLFFPRGQQQAFANGGMILFSTTGSNTPAYPTFELLVNQLRARTAKSGDSSDFPLPAPYSKPDSRVLELSSGLDHVNLTDLKGLSVPESKGYMDYFVRSGLLKRNITESAIAEFRSLTGGGVVGELAKLGRRIRL</sequence>
<keyword evidence="4" id="KW-0689">Ribosomal protein</keyword>
<evidence type="ECO:0000256" key="4">
    <source>
        <dbReference type="ARBA" id="ARBA00022980"/>
    </source>
</evidence>
<dbReference type="AlphaFoldDB" id="A0AAN6EV61"/>
<feature type="region of interest" description="Disordered" evidence="8">
    <location>
        <begin position="56"/>
        <end position="88"/>
    </location>
</feature>
<gene>
    <name evidence="9" type="ORF">HRR80_004131</name>
</gene>
<evidence type="ECO:0000256" key="2">
    <source>
        <dbReference type="ARBA" id="ARBA00009863"/>
    </source>
</evidence>
<evidence type="ECO:0000256" key="1">
    <source>
        <dbReference type="ARBA" id="ARBA00004173"/>
    </source>
</evidence>